<dbReference type="SUPFAM" id="SSF51182">
    <property type="entry name" value="RmlC-like cupins"/>
    <property type="match status" value="1"/>
</dbReference>
<dbReference type="EMBL" id="CATWAF010000001">
    <property type="protein sequence ID" value="CAJ0685424.1"/>
    <property type="molecule type" value="Genomic_DNA"/>
</dbReference>
<dbReference type="Proteomes" id="UP001189915">
    <property type="component" value="Unassembled WGS sequence"/>
</dbReference>
<sequence>MASKRRPIAQPRMGATAETRRRPICFLSAGMLDASHYLSEASVPLVNLNAEADALPHAWSSCVLERFGGGNFKVLRMDGTPYPDEVHNYAEGLLVIDGELRLRIDGDAVTVSRGELYVVPAGVPHSVDPGSAGTLVILDV</sequence>
<accession>A0AAD2EKT2</accession>
<dbReference type="InterPro" id="IPR014710">
    <property type="entry name" value="RmlC-like_jellyroll"/>
</dbReference>
<dbReference type="Pfam" id="PF07883">
    <property type="entry name" value="Cupin_2"/>
    <property type="match status" value="1"/>
</dbReference>
<evidence type="ECO:0000313" key="2">
    <source>
        <dbReference type="EMBL" id="CAJ0685424.1"/>
    </source>
</evidence>
<reference evidence="2 3" key="1">
    <citation type="submission" date="2023-07" db="EMBL/GenBank/DDBJ databases">
        <authorList>
            <person name="Peeters C."/>
        </authorList>
    </citation>
    <scope>NUCLEOTIDE SEQUENCE [LARGE SCALE GENOMIC DNA]</scope>
    <source>
        <strain evidence="2 3">LMG 18091</strain>
    </source>
</reference>
<feature type="domain" description="Cupin type-2" evidence="1">
    <location>
        <begin position="83"/>
        <end position="140"/>
    </location>
</feature>
<dbReference type="InterPro" id="IPR013096">
    <property type="entry name" value="Cupin_2"/>
</dbReference>
<dbReference type="InterPro" id="IPR011051">
    <property type="entry name" value="RmlC_Cupin_sf"/>
</dbReference>
<comment type="caution">
    <text evidence="2">The sequence shown here is derived from an EMBL/GenBank/DDBJ whole genome shotgun (WGS) entry which is preliminary data.</text>
</comment>
<proteinExistence type="predicted"/>
<dbReference type="AlphaFoldDB" id="A0AAD2EKT2"/>
<evidence type="ECO:0000259" key="1">
    <source>
        <dbReference type="Pfam" id="PF07883"/>
    </source>
</evidence>
<gene>
    <name evidence="2" type="ORF">LMG18091_00380</name>
</gene>
<organism evidence="2 3">
    <name type="scientific">Ralstonia wenshanensis</name>
    <dbReference type="NCBI Taxonomy" id="2842456"/>
    <lineage>
        <taxon>Bacteria</taxon>
        <taxon>Pseudomonadati</taxon>
        <taxon>Pseudomonadota</taxon>
        <taxon>Betaproteobacteria</taxon>
        <taxon>Burkholderiales</taxon>
        <taxon>Burkholderiaceae</taxon>
        <taxon>Ralstonia</taxon>
    </lineage>
</organism>
<dbReference type="Gene3D" id="2.60.120.10">
    <property type="entry name" value="Jelly Rolls"/>
    <property type="match status" value="1"/>
</dbReference>
<evidence type="ECO:0000313" key="3">
    <source>
        <dbReference type="Proteomes" id="UP001189915"/>
    </source>
</evidence>
<protein>
    <recommendedName>
        <fullName evidence="1">Cupin type-2 domain-containing protein</fullName>
    </recommendedName>
</protein>
<name>A0AAD2EKT2_9RALS</name>
<keyword evidence="3" id="KW-1185">Reference proteome</keyword>